<sequence length="146" mass="16795">MPYKIPPHSHGFQDITCLLCPTQTEDTILATNHDEDSPNTVVNLVVVIVIDQSDYSHFAFDWAVKNFLRKETDLNVNVRPISRTPIPYAMGPKYPNFNEILITLDSQQRQENHTLLQEFASKLKAEKFTYKAIAMHVMKLSEKFSN</sequence>
<evidence type="ECO:0008006" key="3">
    <source>
        <dbReference type="Google" id="ProtNLM"/>
    </source>
</evidence>
<dbReference type="InterPro" id="IPR014729">
    <property type="entry name" value="Rossmann-like_a/b/a_fold"/>
</dbReference>
<dbReference type="OrthoDB" id="843225at2759"/>
<keyword evidence="2" id="KW-1185">Reference proteome</keyword>
<protein>
    <recommendedName>
        <fullName evidence="3">UspA domain-containing protein</fullName>
    </recommendedName>
</protein>
<evidence type="ECO:0000313" key="1">
    <source>
        <dbReference type="EMBL" id="RHZ73798.1"/>
    </source>
</evidence>
<reference evidence="1 2" key="1">
    <citation type="submission" date="2018-08" db="EMBL/GenBank/DDBJ databases">
        <title>Genome and evolution of the arbuscular mycorrhizal fungus Diversispora epigaea (formerly Glomus versiforme) and its bacterial endosymbionts.</title>
        <authorList>
            <person name="Sun X."/>
            <person name="Fei Z."/>
            <person name="Harrison M."/>
        </authorList>
    </citation>
    <scope>NUCLEOTIDE SEQUENCE [LARGE SCALE GENOMIC DNA]</scope>
    <source>
        <strain evidence="1 2">IT104</strain>
    </source>
</reference>
<proteinExistence type="predicted"/>
<gene>
    <name evidence="1" type="ORF">Glove_229g16</name>
</gene>
<dbReference type="Gene3D" id="3.40.50.620">
    <property type="entry name" value="HUPs"/>
    <property type="match status" value="1"/>
</dbReference>
<dbReference type="AlphaFoldDB" id="A0A397IHS6"/>
<comment type="caution">
    <text evidence="1">The sequence shown here is derived from an EMBL/GenBank/DDBJ whole genome shotgun (WGS) entry which is preliminary data.</text>
</comment>
<organism evidence="1 2">
    <name type="scientific">Diversispora epigaea</name>
    <dbReference type="NCBI Taxonomy" id="1348612"/>
    <lineage>
        <taxon>Eukaryota</taxon>
        <taxon>Fungi</taxon>
        <taxon>Fungi incertae sedis</taxon>
        <taxon>Mucoromycota</taxon>
        <taxon>Glomeromycotina</taxon>
        <taxon>Glomeromycetes</taxon>
        <taxon>Diversisporales</taxon>
        <taxon>Diversisporaceae</taxon>
        <taxon>Diversispora</taxon>
    </lineage>
</organism>
<dbReference type="Proteomes" id="UP000266861">
    <property type="component" value="Unassembled WGS sequence"/>
</dbReference>
<dbReference type="EMBL" id="PQFF01000212">
    <property type="protein sequence ID" value="RHZ73798.1"/>
    <property type="molecule type" value="Genomic_DNA"/>
</dbReference>
<evidence type="ECO:0000313" key="2">
    <source>
        <dbReference type="Proteomes" id="UP000266861"/>
    </source>
</evidence>
<accession>A0A397IHS6</accession>
<name>A0A397IHS6_9GLOM</name>
<dbReference type="STRING" id="1348612.A0A397IHS6"/>